<gene>
    <name evidence="2" type="ORF">Anapl_18738</name>
</gene>
<dbReference type="SMART" id="SM00589">
    <property type="entry name" value="PRY"/>
    <property type="match status" value="1"/>
</dbReference>
<dbReference type="Gene3D" id="2.60.120.920">
    <property type="match status" value="1"/>
</dbReference>
<sequence length="81" mass="9177">VKVTLDPDTAHPLLVLSQNKSSVRWETERQQLPYTPERFNTSCCVLGREEFREGRHCWLVEVEGEGLKHSGWAVGVARASV</sequence>
<dbReference type="SUPFAM" id="SSF49899">
    <property type="entry name" value="Concanavalin A-like lectins/glucanases"/>
    <property type="match status" value="1"/>
</dbReference>
<organism evidence="2 3">
    <name type="scientific">Anas platyrhynchos</name>
    <name type="common">Mallard</name>
    <name type="synonym">Anas boschas</name>
    <dbReference type="NCBI Taxonomy" id="8839"/>
    <lineage>
        <taxon>Eukaryota</taxon>
        <taxon>Metazoa</taxon>
        <taxon>Chordata</taxon>
        <taxon>Craniata</taxon>
        <taxon>Vertebrata</taxon>
        <taxon>Euteleostomi</taxon>
        <taxon>Archelosauria</taxon>
        <taxon>Archosauria</taxon>
        <taxon>Dinosauria</taxon>
        <taxon>Saurischia</taxon>
        <taxon>Theropoda</taxon>
        <taxon>Coelurosauria</taxon>
        <taxon>Aves</taxon>
        <taxon>Neognathae</taxon>
        <taxon>Galloanserae</taxon>
        <taxon>Anseriformes</taxon>
        <taxon>Anatidae</taxon>
        <taxon>Anatinae</taxon>
        <taxon>Anas</taxon>
    </lineage>
</organism>
<evidence type="ECO:0000259" key="1">
    <source>
        <dbReference type="PROSITE" id="PS50188"/>
    </source>
</evidence>
<keyword evidence="3" id="KW-1185">Reference proteome</keyword>
<feature type="non-terminal residue" evidence="2">
    <location>
        <position position="1"/>
    </location>
</feature>
<dbReference type="InterPro" id="IPR006574">
    <property type="entry name" value="PRY"/>
</dbReference>
<dbReference type="PRINTS" id="PR01407">
    <property type="entry name" value="BUTYPHLNCDUF"/>
</dbReference>
<dbReference type="PROSITE" id="PS50188">
    <property type="entry name" value="B302_SPRY"/>
    <property type="match status" value="1"/>
</dbReference>
<accession>R0J7W9</accession>
<dbReference type="InterPro" id="IPR001870">
    <property type="entry name" value="B30.2/SPRY"/>
</dbReference>
<protein>
    <submittedName>
        <fullName evidence="2">Butyrophilin subfamily 1 member A1</fullName>
    </submittedName>
</protein>
<dbReference type="InterPro" id="IPR003879">
    <property type="entry name" value="Butyrophylin_SPRY"/>
</dbReference>
<evidence type="ECO:0000313" key="2">
    <source>
        <dbReference type="EMBL" id="EOA93041.1"/>
    </source>
</evidence>
<evidence type="ECO:0000313" key="3">
    <source>
        <dbReference type="Proteomes" id="UP000296049"/>
    </source>
</evidence>
<dbReference type="InterPro" id="IPR013320">
    <property type="entry name" value="ConA-like_dom_sf"/>
</dbReference>
<dbReference type="Pfam" id="PF13765">
    <property type="entry name" value="PRY"/>
    <property type="match status" value="1"/>
</dbReference>
<dbReference type="AlphaFoldDB" id="R0J7W9"/>
<reference evidence="3" key="1">
    <citation type="journal article" date="2013" name="Nat. Genet.">
        <title>The duck genome and transcriptome provide insight into an avian influenza virus reservoir species.</title>
        <authorList>
            <person name="Huang Y."/>
            <person name="Li Y."/>
            <person name="Burt D.W."/>
            <person name="Chen H."/>
            <person name="Zhang Y."/>
            <person name="Qian W."/>
            <person name="Kim H."/>
            <person name="Gan S."/>
            <person name="Zhao Y."/>
            <person name="Li J."/>
            <person name="Yi K."/>
            <person name="Feng H."/>
            <person name="Zhu P."/>
            <person name="Li B."/>
            <person name="Liu Q."/>
            <person name="Fairley S."/>
            <person name="Magor K.E."/>
            <person name="Du Z."/>
            <person name="Hu X."/>
            <person name="Goodman L."/>
            <person name="Tafer H."/>
            <person name="Vignal A."/>
            <person name="Lee T."/>
            <person name="Kim K.W."/>
            <person name="Sheng Z."/>
            <person name="An Y."/>
            <person name="Searle S."/>
            <person name="Herrero J."/>
            <person name="Groenen M.A."/>
            <person name="Crooijmans R.P."/>
            <person name="Faraut T."/>
            <person name="Cai Q."/>
            <person name="Webster R.G."/>
            <person name="Aldridge J.R."/>
            <person name="Warren W.C."/>
            <person name="Bartschat S."/>
            <person name="Kehr S."/>
            <person name="Marz M."/>
            <person name="Stadler P.F."/>
            <person name="Smith J."/>
            <person name="Kraus R.H."/>
            <person name="Zhao Y."/>
            <person name="Ren L."/>
            <person name="Fei J."/>
            <person name="Morisson M."/>
            <person name="Kaiser P."/>
            <person name="Griffin D.K."/>
            <person name="Rao M."/>
            <person name="Pitel F."/>
            <person name="Wang J."/>
            <person name="Li N."/>
        </authorList>
    </citation>
    <scope>NUCLEOTIDE SEQUENCE [LARGE SCALE GENOMIC DNA]</scope>
</reference>
<name>R0J7W9_ANAPL</name>
<dbReference type="EMBL" id="KB750238">
    <property type="protein sequence ID" value="EOA93041.1"/>
    <property type="molecule type" value="Genomic_DNA"/>
</dbReference>
<proteinExistence type="predicted"/>
<dbReference type="PANTHER" id="PTHR24103">
    <property type="entry name" value="E3 UBIQUITIN-PROTEIN LIGASE TRIM"/>
    <property type="match status" value="1"/>
</dbReference>
<feature type="non-terminal residue" evidence="2">
    <location>
        <position position="81"/>
    </location>
</feature>
<dbReference type="Proteomes" id="UP000296049">
    <property type="component" value="Unassembled WGS sequence"/>
</dbReference>
<dbReference type="InterPro" id="IPR050143">
    <property type="entry name" value="TRIM/RBCC"/>
</dbReference>
<dbReference type="InterPro" id="IPR043136">
    <property type="entry name" value="B30.2/SPRY_sf"/>
</dbReference>
<feature type="domain" description="B30.2/SPRY" evidence="1">
    <location>
        <begin position="1"/>
        <end position="81"/>
    </location>
</feature>